<dbReference type="InterPro" id="IPR029016">
    <property type="entry name" value="GAF-like_dom_sf"/>
</dbReference>
<protein>
    <recommendedName>
        <fullName evidence="4">GAF domain-containing protein</fullName>
    </recommendedName>
</protein>
<reference evidence="2" key="2">
    <citation type="submission" date="2014-03" db="EMBL/GenBank/DDBJ databases">
        <authorList>
            <person name="Genoscope - CEA"/>
        </authorList>
    </citation>
    <scope>NUCLEOTIDE SEQUENCE</scope>
</reference>
<name>A0A060YI11_ONCMY</name>
<dbReference type="AlphaFoldDB" id="A0A060YI11"/>
<accession>A0A060YI11</accession>
<dbReference type="PaxDb" id="8022-A0A060YI11"/>
<dbReference type="EMBL" id="FR911680">
    <property type="protein sequence ID" value="CDQ91346.1"/>
    <property type="molecule type" value="Genomic_DNA"/>
</dbReference>
<proteinExistence type="predicted"/>
<dbReference type="STRING" id="8022.A0A060YI11"/>
<feature type="region of interest" description="Disordered" evidence="1">
    <location>
        <begin position="10"/>
        <end position="58"/>
    </location>
</feature>
<feature type="compositionally biased region" description="Pro residues" evidence="1">
    <location>
        <begin position="41"/>
        <end position="53"/>
    </location>
</feature>
<reference evidence="2" key="1">
    <citation type="journal article" date="2014" name="Nat. Commun.">
        <title>The rainbow trout genome provides novel insights into evolution after whole-genome duplication in vertebrates.</title>
        <authorList>
            <person name="Berthelot C."/>
            <person name="Brunet F."/>
            <person name="Chalopin D."/>
            <person name="Juanchich A."/>
            <person name="Bernard M."/>
            <person name="Noel B."/>
            <person name="Bento P."/>
            <person name="Da Silva C."/>
            <person name="Labadie K."/>
            <person name="Alberti A."/>
            <person name="Aury J.M."/>
            <person name="Louis A."/>
            <person name="Dehais P."/>
            <person name="Bardou P."/>
            <person name="Montfort J."/>
            <person name="Klopp C."/>
            <person name="Cabau C."/>
            <person name="Gaspin C."/>
            <person name="Thorgaard G.H."/>
            <person name="Boussaha M."/>
            <person name="Quillet E."/>
            <person name="Guyomard R."/>
            <person name="Galiana D."/>
            <person name="Bobe J."/>
            <person name="Volff J.N."/>
            <person name="Genet C."/>
            <person name="Wincker P."/>
            <person name="Jaillon O."/>
            <person name="Roest Crollius H."/>
            <person name="Guiguen Y."/>
        </authorList>
    </citation>
    <scope>NUCLEOTIDE SEQUENCE [LARGE SCALE GENOMIC DNA]</scope>
</reference>
<feature type="compositionally biased region" description="Low complexity" evidence="1">
    <location>
        <begin position="15"/>
        <end position="34"/>
    </location>
</feature>
<evidence type="ECO:0000256" key="1">
    <source>
        <dbReference type="SAM" id="MobiDB-lite"/>
    </source>
</evidence>
<dbReference type="Proteomes" id="UP000193380">
    <property type="component" value="Unassembled WGS sequence"/>
</dbReference>
<sequence>MVNAWFAERVHSIQPSSSSSSPCLASSLPPSLGLNDRRSPSPSPAPPPSPAPSTPTRKISASEFDRPLRPIVVKDAEGSLTFLCDTEPDRGDIRTPFRTQQGGVGVGIPTGMMGEVGSARGLDRCARLLELVRDVSSHLDVTALCHKIFLHINELIAADRYSLFLVGEDSSNRKFLVSRLFDVAEGSTLEEVSNSCIRLEWNKGIVGHVAATGQPLNIKNAYEVRGFLFLYV</sequence>
<organism evidence="2 3">
    <name type="scientific">Oncorhynchus mykiss</name>
    <name type="common">Rainbow trout</name>
    <name type="synonym">Salmo gairdneri</name>
    <dbReference type="NCBI Taxonomy" id="8022"/>
    <lineage>
        <taxon>Eukaryota</taxon>
        <taxon>Metazoa</taxon>
        <taxon>Chordata</taxon>
        <taxon>Craniata</taxon>
        <taxon>Vertebrata</taxon>
        <taxon>Euteleostomi</taxon>
        <taxon>Actinopterygii</taxon>
        <taxon>Neopterygii</taxon>
        <taxon>Teleostei</taxon>
        <taxon>Protacanthopterygii</taxon>
        <taxon>Salmoniformes</taxon>
        <taxon>Salmonidae</taxon>
        <taxon>Salmoninae</taxon>
        <taxon>Oncorhynchus</taxon>
    </lineage>
</organism>
<evidence type="ECO:0000313" key="2">
    <source>
        <dbReference type="EMBL" id="CDQ91346.1"/>
    </source>
</evidence>
<dbReference type="SUPFAM" id="SSF55781">
    <property type="entry name" value="GAF domain-like"/>
    <property type="match status" value="1"/>
</dbReference>
<evidence type="ECO:0000313" key="3">
    <source>
        <dbReference type="Proteomes" id="UP000193380"/>
    </source>
</evidence>
<dbReference type="Gene3D" id="3.30.450.40">
    <property type="match status" value="1"/>
</dbReference>
<gene>
    <name evidence="2" type="ORF">GSONMT00048363001</name>
</gene>
<evidence type="ECO:0008006" key="4">
    <source>
        <dbReference type="Google" id="ProtNLM"/>
    </source>
</evidence>